<evidence type="ECO:0000256" key="10">
    <source>
        <dbReference type="ARBA" id="ARBA00023268"/>
    </source>
</evidence>
<evidence type="ECO:0000259" key="21">
    <source>
        <dbReference type="PROSITE" id="PS50075"/>
    </source>
</evidence>
<dbReference type="FunFam" id="3.40.47.10:FF:000042">
    <property type="entry name" value="Polyketide synthase Pks13"/>
    <property type="match status" value="1"/>
</dbReference>
<dbReference type="Pfam" id="PF22621">
    <property type="entry name" value="CurL-like_PKS_C"/>
    <property type="match status" value="1"/>
</dbReference>
<dbReference type="EnsemblBacteria" id="ACC81854">
    <property type="protein sequence ID" value="ACC81854"/>
    <property type="gene ID" value="Npun_R3445"/>
</dbReference>
<keyword evidence="23" id="KW-0012">Acyltransferase</keyword>
<dbReference type="InterPro" id="IPR036736">
    <property type="entry name" value="ACP-like_sf"/>
</dbReference>
<feature type="domain" description="Carrier" evidence="21">
    <location>
        <begin position="980"/>
        <end position="1055"/>
    </location>
</feature>
<evidence type="ECO:0000256" key="8">
    <source>
        <dbReference type="ARBA" id="ARBA00023002"/>
    </source>
</evidence>
<dbReference type="PROSITE" id="PS50075">
    <property type="entry name" value="CARRIER"/>
    <property type="match status" value="1"/>
</dbReference>
<evidence type="ECO:0000259" key="22">
    <source>
        <dbReference type="PROSITE" id="PS52004"/>
    </source>
</evidence>
<dbReference type="OrthoDB" id="499075at2"/>
<dbReference type="GO" id="GO:0016853">
    <property type="term" value="F:isomerase activity"/>
    <property type="evidence" value="ECO:0007669"/>
    <property type="project" value="UniProtKB-KW"/>
</dbReference>
<dbReference type="Gene3D" id="3.40.366.10">
    <property type="entry name" value="Malonyl-Coenzyme A Acyl Carrier Protein, domain 2"/>
    <property type="match status" value="1"/>
</dbReference>
<dbReference type="Gene3D" id="3.30.70.250">
    <property type="entry name" value="Malonyl-CoA ACP transacylase, ACP-binding"/>
    <property type="match status" value="1"/>
</dbReference>
<dbReference type="InterPro" id="IPR009081">
    <property type="entry name" value="PP-bd_ACP"/>
</dbReference>
<accession>B2J103</accession>
<dbReference type="GO" id="GO:0004315">
    <property type="term" value="F:3-oxoacyl-[acyl-carrier-protein] synthase activity"/>
    <property type="evidence" value="ECO:0007669"/>
    <property type="project" value="InterPro"/>
</dbReference>
<evidence type="ECO:0000256" key="1">
    <source>
        <dbReference type="ARBA" id="ARBA00001937"/>
    </source>
</evidence>
<dbReference type="PANTHER" id="PTHR43775">
    <property type="entry name" value="FATTY ACID SYNTHASE"/>
    <property type="match status" value="1"/>
</dbReference>
<evidence type="ECO:0000256" key="18">
    <source>
        <dbReference type="ARBA" id="ARBA00075053"/>
    </source>
</evidence>
<evidence type="ECO:0000256" key="17">
    <source>
        <dbReference type="ARBA" id="ARBA00073623"/>
    </source>
</evidence>
<dbReference type="SUPFAM" id="SSF53901">
    <property type="entry name" value="Thiolase-like"/>
    <property type="match status" value="1"/>
</dbReference>
<keyword evidence="10" id="KW-0511">Multifunctional enzyme</keyword>
<dbReference type="SUPFAM" id="SSF47336">
    <property type="entry name" value="ACP-like"/>
    <property type="match status" value="1"/>
</dbReference>
<dbReference type="SUPFAM" id="SSF52151">
    <property type="entry name" value="FabD/lysophospholipase-like"/>
    <property type="match status" value="1"/>
</dbReference>
<dbReference type="GO" id="GO:0006633">
    <property type="term" value="P:fatty acid biosynthetic process"/>
    <property type="evidence" value="ECO:0007669"/>
    <property type="project" value="InterPro"/>
</dbReference>
<dbReference type="AlphaFoldDB" id="B2J103"/>
<comment type="catalytic activity">
    <reaction evidence="11">
        <text>17-(4-hydroxyphenyl)heptadecanoyl-[(phenol)carboxyphthiodiolenone synthase] + 2 (S)-methylmalonyl-CoA + 3 malonyl-CoA + 5 NADPH + 10 H(+) = C35-(phenol)carboxyphthiodiolenone-[(phenol)carboxyphthiodiolenone synthase] + 5 CO2 + 5 NADP(+) + 5 CoA + 2 H2O</text>
        <dbReference type="Rhea" id="RHEA:57756"/>
        <dbReference type="Rhea" id="RHEA-COMP:14272"/>
        <dbReference type="Rhea" id="RHEA-COMP:14989"/>
        <dbReference type="ChEBI" id="CHEBI:15377"/>
        <dbReference type="ChEBI" id="CHEBI:15378"/>
        <dbReference type="ChEBI" id="CHEBI:16526"/>
        <dbReference type="ChEBI" id="CHEBI:57287"/>
        <dbReference type="ChEBI" id="CHEBI:57327"/>
        <dbReference type="ChEBI" id="CHEBI:57384"/>
        <dbReference type="ChEBI" id="CHEBI:57783"/>
        <dbReference type="ChEBI" id="CHEBI:58349"/>
        <dbReference type="ChEBI" id="CHEBI:133300"/>
        <dbReference type="ChEBI" id="CHEBI:142259"/>
        <dbReference type="EC" id="2.3.1.292"/>
    </reaction>
</comment>
<keyword evidence="23" id="KW-0413">Isomerase</keyword>
<evidence type="ECO:0000256" key="13">
    <source>
        <dbReference type="ARBA" id="ARBA00052119"/>
    </source>
</evidence>
<evidence type="ECO:0000256" key="6">
    <source>
        <dbReference type="ARBA" id="ARBA00022832"/>
    </source>
</evidence>
<evidence type="ECO:0000256" key="14">
    <source>
        <dbReference type="ARBA" id="ARBA00052745"/>
    </source>
</evidence>
<dbReference type="InterPro" id="IPR014031">
    <property type="entry name" value="Ketoacyl_synth_C"/>
</dbReference>
<keyword evidence="4" id="KW-0597">Phosphoprotein</keyword>
<comment type="catalytic activity">
    <reaction evidence="13">
        <text>docosanoyl-[(phenol)carboxyphthiodiolenone synthase] + 2 (S)-methylmalonyl-CoA + 3 malonyl-CoA + 5 NADPH + 10 H(+) = C34-carboxyphthiodiolenone-[(phenol)carboxyphthiodiolenone synthase] + 5 CO2 + 5 NADP(+) + 5 CoA + 2 H2O</text>
        <dbReference type="Rhea" id="RHEA:57752"/>
        <dbReference type="Rhea" id="RHEA-COMP:14987"/>
        <dbReference type="Rhea" id="RHEA-COMP:14988"/>
        <dbReference type="ChEBI" id="CHEBI:15377"/>
        <dbReference type="ChEBI" id="CHEBI:15378"/>
        <dbReference type="ChEBI" id="CHEBI:16526"/>
        <dbReference type="ChEBI" id="CHEBI:57287"/>
        <dbReference type="ChEBI" id="CHEBI:57327"/>
        <dbReference type="ChEBI" id="CHEBI:57384"/>
        <dbReference type="ChEBI" id="CHEBI:57783"/>
        <dbReference type="ChEBI" id="CHEBI:58349"/>
        <dbReference type="ChEBI" id="CHEBI:142237"/>
        <dbReference type="ChEBI" id="CHEBI:142238"/>
        <dbReference type="EC" id="2.3.1.292"/>
    </reaction>
</comment>
<evidence type="ECO:0000256" key="3">
    <source>
        <dbReference type="ARBA" id="ARBA00022450"/>
    </source>
</evidence>
<reference evidence="23 24" key="2">
    <citation type="journal article" date="2013" name="Plant Physiol.">
        <title>A Nostoc punctiforme Sugar Transporter Necessary to Establish a Cyanobacterium-Plant Symbiosis.</title>
        <authorList>
            <person name="Ekman M."/>
            <person name="Picossi S."/>
            <person name="Campbell E.L."/>
            <person name="Meeks J.C."/>
            <person name="Flores E."/>
        </authorList>
    </citation>
    <scope>NUCLEOTIDE SEQUENCE [LARGE SCALE GENOMIC DNA]</scope>
    <source>
        <strain evidence="24">ATCC 29133 / PCC 73102</strain>
    </source>
</reference>
<dbReference type="CDD" id="cd00833">
    <property type="entry name" value="PKS"/>
    <property type="match status" value="1"/>
</dbReference>
<dbReference type="Proteomes" id="UP000001191">
    <property type="component" value="Chromosome"/>
</dbReference>
<keyword evidence="6" id="KW-0276">Fatty acid metabolism</keyword>
<dbReference type="InterPro" id="IPR014030">
    <property type="entry name" value="Ketoacyl_synth_N"/>
</dbReference>
<dbReference type="Gene3D" id="1.10.1200.10">
    <property type="entry name" value="ACP-like"/>
    <property type="match status" value="1"/>
</dbReference>
<evidence type="ECO:0000256" key="2">
    <source>
        <dbReference type="ARBA" id="ARBA00001957"/>
    </source>
</evidence>
<dbReference type="InterPro" id="IPR020841">
    <property type="entry name" value="PKS_Beta-ketoAc_synthase_dom"/>
</dbReference>
<gene>
    <name evidence="23" type="ordered locus">Npun_R3445</name>
</gene>
<evidence type="ECO:0000313" key="24">
    <source>
        <dbReference type="Proteomes" id="UP000001191"/>
    </source>
</evidence>
<evidence type="ECO:0000256" key="20">
    <source>
        <dbReference type="ARBA" id="ARBA00084020"/>
    </source>
</evidence>
<evidence type="ECO:0000256" key="4">
    <source>
        <dbReference type="ARBA" id="ARBA00022553"/>
    </source>
</evidence>
<evidence type="ECO:0000256" key="7">
    <source>
        <dbReference type="ARBA" id="ARBA00022857"/>
    </source>
</evidence>
<keyword evidence="3" id="KW-0596">Phosphopantetheine</keyword>
<evidence type="ECO:0000256" key="5">
    <source>
        <dbReference type="ARBA" id="ARBA00022679"/>
    </source>
</evidence>
<evidence type="ECO:0000313" key="23">
    <source>
        <dbReference type="EMBL" id="ACC81854.1"/>
    </source>
</evidence>
<dbReference type="PROSITE" id="PS00606">
    <property type="entry name" value="KS3_1"/>
    <property type="match status" value="1"/>
</dbReference>
<dbReference type="STRING" id="63737.Npun_R3445"/>
<feature type="domain" description="Ketosynthase family 3 (KS3)" evidence="22">
    <location>
        <begin position="12"/>
        <end position="439"/>
    </location>
</feature>
<dbReference type="Pfam" id="PF02801">
    <property type="entry name" value="Ketoacyl-synt_C"/>
    <property type="match status" value="1"/>
</dbReference>
<dbReference type="GO" id="GO:0034081">
    <property type="term" value="C:polyketide synthase complex"/>
    <property type="evidence" value="ECO:0007669"/>
    <property type="project" value="UniProtKB-ARBA"/>
</dbReference>
<dbReference type="PANTHER" id="PTHR43775:SF51">
    <property type="entry name" value="INACTIVE PHENOLPHTHIOCEROL SYNTHESIS POLYKETIDE SYNTHASE TYPE I PKS1-RELATED"/>
    <property type="match status" value="1"/>
</dbReference>
<dbReference type="GO" id="GO:0016491">
    <property type="term" value="F:oxidoreductase activity"/>
    <property type="evidence" value="ECO:0007669"/>
    <property type="project" value="UniProtKB-KW"/>
</dbReference>
<comment type="function">
    <text evidence="15">Part of the PpsABCDE complex involved in the biosynthesis of the lipid core common to phthiocerols and phenolphthiocerols by successive additions of malonyl-CoA or methylmalonyl-CoA extender units. PpsA can accept as substrate the activated forms of either icosanoyl (C20), docosanoyl (C22) or lignoceroyl (C24) groups from FadD26, or a (4-hydroxyphenyl)-C17 or (4-hydroxyphenyl)-C19 fatty acyl from FadD29. PpsA initiates the biosynthesis and extends its substrate using a malonyl-CoA extender unit. The PpsB and PpsC proteins add the second and third malonyl-CoA extender units. PpsD adds an (R)-methylmalonyl unit and PpsE adds a second (R)-methylmalonyl unit. The incorporation of the methylmalonyl units results in formation of two branched methyl groups in the elongated product.</text>
</comment>
<dbReference type="SUPFAM" id="SSF55048">
    <property type="entry name" value="Probable ACP-binding domain of malonyl-CoA ACP transacylase"/>
    <property type="match status" value="1"/>
</dbReference>
<dbReference type="EMBL" id="CP001037">
    <property type="protein sequence ID" value="ACC81854.1"/>
    <property type="molecule type" value="Genomic_DNA"/>
</dbReference>
<dbReference type="Gene3D" id="3.30.70.3290">
    <property type="match status" value="1"/>
</dbReference>
<dbReference type="SMART" id="SM00827">
    <property type="entry name" value="PKS_AT"/>
    <property type="match status" value="1"/>
</dbReference>
<dbReference type="Pfam" id="PF00550">
    <property type="entry name" value="PP-binding"/>
    <property type="match status" value="1"/>
</dbReference>
<dbReference type="FunFam" id="1.10.1200.10:FF:000005">
    <property type="entry name" value="Nonribosomal peptide synthetase 1"/>
    <property type="match status" value="1"/>
</dbReference>
<dbReference type="PhylomeDB" id="B2J103"/>
<evidence type="ECO:0000256" key="19">
    <source>
        <dbReference type="ARBA" id="ARBA00078169"/>
    </source>
</evidence>
<comment type="catalytic activity">
    <reaction evidence="12">
        <text>19-(4-hydroxyphenyl)nonadecanoyl-[(phenol)carboxyphthiodiolenone synthase] + 2 (S)-methylmalonyl-CoA + 3 malonyl-CoA + 5 NADPH + 10 H(+) = C37-(phenol)carboxyphthiodiolenone-[(phenol)carboxyphthiodiolenone synthase] + 5 CO2 + 5 NADP(+) + 5 CoA + 2 H2O</text>
        <dbReference type="Rhea" id="RHEA:57760"/>
        <dbReference type="Rhea" id="RHEA-COMP:14273"/>
        <dbReference type="Rhea" id="RHEA-COMP:14990"/>
        <dbReference type="ChEBI" id="CHEBI:15377"/>
        <dbReference type="ChEBI" id="CHEBI:15378"/>
        <dbReference type="ChEBI" id="CHEBI:16526"/>
        <dbReference type="ChEBI" id="CHEBI:57287"/>
        <dbReference type="ChEBI" id="CHEBI:57327"/>
        <dbReference type="ChEBI" id="CHEBI:57384"/>
        <dbReference type="ChEBI" id="CHEBI:57783"/>
        <dbReference type="ChEBI" id="CHEBI:58349"/>
        <dbReference type="ChEBI" id="CHEBI:133301"/>
        <dbReference type="ChEBI" id="CHEBI:142260"/>
        <dbReference type="EC" id="2.3.1.292"/>
    </reaction>
</comment>
<evidence type="ECO:0000256" key="9">
    <source>
        <dbReference type="ARBA" id="ARBA00023098"/>
    </source>
</evidence>
<proteinExistence type="predicted"/>
<dbReference type="GO" id="GO:0004312">
    <property type="term" value="F:fatty acid synthase activity"/>
    <property type="evidence" value="ECO:0007669"/>
    <property type="project" value="TreeGrafter"/>
</dbReference>
<sequence>MSVNDTFKNENMEGIAVIGMAGRFPGAKSINDFWRNLKDGVESISVLTDEDILNSAIDPAILNNPRHVKAGAVLEDIELFDAAFFGFNPREAAIMDPQHRFFLECSWQALEDAGYDSENFAGEIGIYGGMGWNSYLLFNIASNRNLLSLEIGQQTLLGNEKDFLTTRTSYKLNLKGPSINVQTGCSTSLVSIYLACQSLLSYQCDMALAGGVSINVLQKAGYLHQEVGIMSPDGHCRTFDAKARGTVGGSGVGVVVLKRLEDALSERDCIHAVIIGSAINNDGALKVGYTAPSLVRQAQAIAQALAVADIEAETVNYVECHGSGTVLGDPVEIKALTKAFRTSTQKKNFCAIGSVKTNVGHLDAAAGIAGFIKTVLALKHKLIPPSLHFEEPNPEIDFTNSPFYVNTKLSEWKTNSTPRRAGVSSFGIGGTNAHIILEEAPIGEQGEQGRKYQLLVISAKTESALETATANLVNHLKQHPNLNLADVAYTLKVGRRAMGYRRVVVCQDIDDAMNALQDPKRVLTSIQETSEYAAYTPSPADGLRDRDRPVALMFPGLGTHHINMALEIYQVEPTFQEAVDRCCLLLKPILGLDLRDVLYPKNSSQKQNPSKPGLDLRKMLGRSEEPADEATQKLNQTFFTQPAIFVVEYALAQLWFEWGIRPVAMIGYSIGEFVAATLAGVLSLEDALTLVAKRAQMIQELPAGAMLAVPLTEQEVQPFLSEKLSLSAINGSSLCVISGCTEAVDELEHHLTQKGLACRRIVTSHAFHSKMMEAIAPGLHSLVKTFNLQPPKIPYLSNVTGTWITAEQATDPSYWVKHLCQTVQFASAVQELSKKHNPVLLEVGSGQTLSSLALSILQSDRLVDRVVLPSLRHSYERQSDIAFLLNTLGQLWLAGVQIDWAGFYSHERRDRLPLPTYPFERQRYWIEPHKQTQVVAISQTCSPEHFQGGEAQEYQLPTNSEIVSELSLHSRPHLRNSYVAPSSELEHKIASFYQQSLGIEQVGIYDNFFELGGNSLIGIQVIAQLRKNFQLELSLRALFEAPSVAELGLFIEEMIIAELEELTEDEAQELVSVFTQNQQALITVS</sequence>
<dbReference type="InterPro" id="IPR016039">
    <property type="entry name" value="Thiolase-like"/>
</dbReference>
<protein>
    <recommendedName>
        <fullName evidence="17">Phenolphthiocerol/phthiocerol polyketide synthase subunit E</fullName>
        <ecNumber evidence="16">2.3.1.292</ecNumber>
    </recommendedName>
    <alternativeName>
        <fullName evidence="19">(Phenol)carboxyphthiodiolenone synthase subunit E</fullName>
    </alternativeName>
    <alternativeName>
        <fullName evidence="20">Beta-ketoacyl-acyl-carrier-protein synthase I</fullName>
    </alternativeName>
    <alternativeName>
        <fullName evidence="18">Phthiocerol synthesis polyketide synthase type I PpsE</fullName>
    </alternativeName>
</protein>
<comment type="cofactor">
    <cofactor evidence="1">
        <name>NADP(+)</name>
        <dbReference type="ChEBI" id="CHEBI:58349"/>
    </cofactor>
</comment>
<dbReference type="Pfam" id="PF00698">
    <property type="entry name" value="Acyl_transf_1"/>
    <property type="match status" value="1"/>
</dbReference>
<keyword evidence="8" id="KW-0560">Oxidoreductase</keyword>
<dbReference type="PROSITE" id="PS00012">
    <property type="entry name" value="PHOSPHOPANTETHEINE"/>
    <property type="match status" value="1"/>
</dbReference>
<evidence type="ECO:0000256" key="16">
    <source>
        <dbReference type="ARBA" id="ARBA00066974"/>
    </source>
</evidence>
<dbReference type="EC" id="2.3.1.292" evidence="16"/>
<organism evidence="23 24">
    <name type="scientific">Nostoc punctiforme (strain ATCC 29133 / PCC 73102)</name>
    <dbReference type="NCBI Taxonomy" id="63737"/>
    <lineage>
        <taxon>Bacteria</taxon>
        <taxon>Bacillati</taxon>
        <taxon>Cyanobacteriota</taxon>
        <taxon>Cyanophyceae</taxon>
        <taxon>Nostocales</taxon>
        <taxon>Nostocaceae</taxon>
        <taxon>Nostoc</taxon>
    </lineage>
</organism>
<dbReference type="HOGENOM" id="CLU_000022_16_6_3"/>
<dbReference type="Pfam" id="PF00109">
    <property type="entry name" value="ketoacyl-synt"/>
    <property type="match status" value="1"/>
</dbReference>
<comment type="cofactor">
    <cofactor evidence="2">
        <name>pantetheine 4'-phosphate</name>
        <dbReference type="ChEBI" id="CHEBI:47942"/>
    </cofactor>
</comment>
<dbReference type="InterPro" id="IPR016036">
    <property type="entry name" value="Malonyl_transacylase_ACP-bd"/>
</dbReference>
<dbReference type="InterPro" id="IPR014043">
    <property type="entry name" value="Acyl_transferase_dom"/>
</dbReference>
<dbReference type="SMART" id="SM00825">
    <property type="entry name" value="PKS_KS"/>
    <property type="match status" value="1"/>
</dbReference>
<dbReference type="Gene3D" id="3.40.47.10">
    <property type="match status" value="1"/>
</dbReference>
<dbReference type="InterPro" id="IPR018201">
    <property type="entry name" value="Ketoacyl_synth_AS"/>
</dbReference>
<keyword evidence="9" id="KW-0443">Lipid metabolism</keyword>
<reference evidence="24" key="1">
    <citation type="submission" date="2008-04" db="EMBL/GenBank/DDBJ databases">
        <title>Complete sequence of chromosome of Nostoc punctiforme ATCC 29133.</title>
        <authorList>
            <consortium name="US DOE Joint Genome Institute"/>
            <person name="Copeland A."/>
            <person name="Lucas S."/>
            <person name="Lapidus A."/>
            <person name="Glavina del Rio T."/>
            <person name="Dalin E."/>
            <person name="Tice H."/>
            <person name="Pitluck S."/>
            <person name="Chain P."/>
            <person name="Malfatti S."/>
            <person name="Shin M."/>
            <person name="Vergez L."/>
            <person name="Schmutz J."/>
            <person name="Larimer F."/>
            <person name="Land M."/>
            <person name="Hauser L."/>
            <person name="Kyrpides N."/>
            <person name="Kim E."/>
            <person name="Meeks J.C."/>
            <person name="Elhai J."/>
            <person name="Campbell E.L."/>
            <person name="Thiel T."/>
            <person name="Longmire J."/>
            <person name="Potts M."/>
            <person name="Atlas R."/>
        </authorList>
    </citation>
    <scope>NUCLEOTIDE SEQUENCE [LARGE SCALE GENOMIC DNA]</scope>
    <source>
        <strain evidence="24">ATCC 29133 / PCC 73102</strain>
    </source>
</reference>
<dbReference type="eggNOG" id="COG3321">
    <property type="taxonomic scope" value="Bacteria"/>
</dbReference>
<keyword evidence="24" id="KW-1185">Reference proteome</keyword>
<dbReference type="InterPro" id="IPR050091">
    <property type="entry name" value="PKS_NRPS_Biosynth_Enz"/>
</dbReference>
<dbReference type="InterPro" id="IPR016035">
    <property type="entry name" value="Acyl_Trfase/lysoPLipase"/>
</dbReference>
<evidence type="ECO:0000256" key="11">
    <source>
        <dbReference type="ARBA" id="ARBA00050973"/>
    </source>
</evidence>
<dbReference type="PROSITE" id="PS52004">
    <property type="entry name" value="KS3_2"/>
    <property type="match status" value="1"/>
</dbReference>
<dbReference type="InterPro" id="IPR006162">
    <property type="entry name" value="Ppantetheine_attach_site"/>
</dbReference>
<dbReference type="InterPro" id="IPR001227">
    <property type="entry name" value="Ac_transferase_dom_sf"/>
</dbReference>
<name>B2J103_NOSP7</name>
<comment type="catalytic activity">
    <reaction evidence="14">
        <text>icosanoyl-[(phenol)carboxyphthiodiolenone synthase] + 2 (S)-methylmalonyl-CoA + 3 malonyl-CoA + 5 NADPH + 10 H(+) = C32-carboxyphthiodiolenone-[(phenol)carboxyphthiodiolenone synthase] + 5 CO2 + 5 NADP(+) + 5 CoA + 2 H2O</text>
        <dbReference type="Rhea" id="RHEA:57748"/>
        <dbReference type="Rhea" id="RHEA-COMP:14985"/>
        <dbReference type="Rhea" id="RHEA-COMP:14986"/>
        <dbReference type="ChEBI" id="CHEBI:15377"/>
        <dbReference type="ChEBI" id="CHEBI:15378"/>
        <dbReference type="ChEBI" id="CHEBI:16526"/>
        <dbReference type="ChEBI" id="CHEBI:57287"/>
        <dbReference type="ChEBI" id="CHEBI:57327"/>
        <dbReference type="ChEBI" id="CHEBI:57384"/>
        <dbReference type="ChEBI" id="CHEBI:57783"/>
        <dbReference type="ChEBI" id="CHEBI:58349"/>
        <dbReference type="ChEBI" id="CHEBI:87848"/>
        <dbReference type="ChEBI" id="CHEBI:142236"/>
        <dbReference type="EC" id="2.3.1.292"/>
    </reaction>
</comment>
<dbReference type="KEGG" id="npu:Npun_R3445"/>
<keyword evidence="7" id="KW-0521">NADP</keyword>
<evidence type="ECO:0000256" key="12">
    <source>
        <dbReference type="ARBA" id="ARBA00051971"/>
    </source>
</evidence>
<keyword evidence="5 23" id="KW-0808">Transferase</keyword>
<evidence type="ECO:0000256" key="15">
    <source>
        <dbReference type="ARBA" id="ARBA00058455"/>
    </source>
</evidence>